<dbReference type="InterPro" id="IPR013320">
    <property type="entry name" value="ConA-like_dom_sf"/>
</dbReference>
<dbReference type="PANTHER" id="PTHR10963">
    <property type="entry name" value="GLYCOSYL HYDROLASE-RELATED"/>
    <property type="match status" value="1"/>
</dbReference>
<dbReference type="EMBL" id="JH711583">
    <property type="protein sequence ID" value="EIW77513.1"/>
    <property type="molecule type" value="Genomic_DNA"/>
</dbReference>
<organism evidence="2 3">
    <name type="scientific">Coniophora puteana (strain RWD-64-598)</name>
    <name type="common">Brown rot fungus</name>
    <dbReference type="NCBI Taxonomy" id="741705"/>
    <lineage>
        <taxon>Eukaryota</taxon>
        <taxon>Fungi</taxon>
        <taxon>Dikarya</taxon>
        <taxon>Basidiomycota</taxon>
        <taxon>Agaricomycotina</taxon>
        <taxon>Agaricomycetes</taxon>
        <taxon>Agaricomycetidae</taxon>
        <taxon>Boletales</taxon>
        <taxon>Coniophorineae</taxon>
        <taxon>Coniophoraceae</taxon>
        <taxon>Coniophora</taxon>
    </lineage>
</organism>
<dbReference type="InterPro" id="IPR000757">
    <property type="entry name" value="Beta-glucanase-like"/>
</dbReference>
<dbReference type="SUPFAM" id="SSF49899">
    <property type="entry name" value="Concanavalin A-like lectins/glucanases"/>
    <property type="match status" value="1"/>
</dbReference>
<protein>
    <submittedName>
        <fullName evidence="2">Glycoside hydrolase family 16 protein</fullName>
    </submittedName>
</protein>
<evidence type="ECO:0000313" key="2">
    <source>
        <dbReference type="EMBL" id="EIW77513.1"/>
    </source>
</evidence>
<sequence>MAGSALANTYTRSDNVVGDGFFDFFSWENIADPTTGRVVYLDQATAKTDNLSYTKGNSFVIAADSTTTLSASGPGRNSIRIKSNKTYKTHVVIFDVAHMPEGCGTWPALWETNESTWPNGGEIDIVEGVNNKGPNQSTIHAGPNCAIPASGGPQILGTIATTDCNSNDNGNAGCGITYNYDPNSIFSGFNSVGGGFYAMERTDTQINVWFWERSASGIPAGVSSPGDSIDTSNWGTPAAAFPSTSCDFSSFTDHNIIANIDFCGAWAGSADVYSASGCPSTCVDYVNNNPSAFTNAFFEFNAINVYQ</sequence>
<feature type="domain" description="GH16" evidence="1">
    <location>
        <begin position="4"/>
        <end position="271"/>
    </location>
</feature>
<dbReference type="RefSeq" id="XP_007771764.1">
    <property type="nucleotide sequence ID" value="XM_007773574.1"/>
</dbReference>
<dbReference type="Gene3D" id="2.60.120.200">
    <property type="match status" value="1"/>
</dbReference>
<dbReference type="Proteomes" id="UP000053558">
    <property type="component" value="Unassembled WGS sequence"/>
</dbReference>
<dbReference type="KEGG" id="cput:CONPUDRAFT_61553"/>
<gene>
    <name evidence="2" type="ORF">CONPUDRAFT_61553</name>
</gene>
<comment type="caution">
    <text evidence="2">The sequence shown here is derived from an EMBL/GenBank/DDBJ whole genome shotgun (WGS) entry which is preliminary data.</text>
</comment>
<dbReference type="GeneID" id="19208160"/>
<keyword evidence="2" id="KW-0378">Hydrolase</keyword>
<name>A0A5M3MED4_CONPW</name>
<dbReference type="OrthoDB" id="192832at2759"/>
<keyword evidence="3" id="KW-1185">Reference proteome</keyword>
<dbReference type="InterPro" id="IPR050546">
    <property type="entry name" value="Glycosyl_Hydrlase_16"/>
</dbReference>
<dbReference type="Pfam" id="PF26113">
    <property type="entry name" value="GH16_XgeA"/>
    <property type="match status" value="1"/>
</dbReference>
<dbReference type="GO" id="GO:0004553">
    <property type="term" value="F:hydrolase activity, hydrolyzing O-glycosyl compounds"/>
    <property type="evidence" value="ECO:0007669"/>
    <property type="project" value="InterPro"/>
</dbReference>
<dbReference type="PANTHER" id="PTHR10963:SF24">
    <property type="entry name" value="GLYCOSIDASE C21B10.07-RELATED"/>
    <property type="match status" value="1"/>
</dbReference>
<evidence type="ECO:0000259" key="1">
    <source>
        <dbReference type="PROSITE" id="PS51762"/>
    </source>
</evidence>
<dbReference type="PROSITE" id="PS51762">
    <property type="entry name" value="GH16_2"/>
    <property type="match status" value="1"/>
</dbReference>
<accession>A0A5M3MED4</accession>
<evidence type="ECO:0000313" key="3">
    <source>
        <dbReference type="Proteomes" id="UP000053558"/>
    </source>
</evidence>
<dbReference type="CDD" id="cd02181">
    <property type="entry name" value="GH16_fungal_Lam16A_glucanase"/>
    <property type="match status" value="1"/>
</dbReference>
<dbReference type="OMA" id="SWTHEDI"/>
<reference evidence="3" key="1">
    <citation type="journal article" date="2012" name="Science">
        <title>The Paleozoic origin of enzymatic lignin decomposition reconstructed from 31 fungal genomes.</title>
        <authorList>
            <person name="Floudas D."/>
            <person name="Binder M."/>
            <person name="Riley R."/>
            <person name="Barry K."/>
            <person name="Blanchette R.A."/>
            <person name="Henrissat B."/>
            <person name="Martinez A.T."/>
            <person name="Otillar R."/>
            <person name="Spatafora J.W."/>
            <person name="Yadav J.S."/>
            <person name="Aerts A."/>
            <person name="Benoit I."/>
            <person name="Boyd A."/>
            <person name="Carlson A."/>
            <person name="Copeland A."/>
            <person name="Coutinho P.M."/>
            <person name="de Vries R.P."/>
            <person name="Ferreira P."/>
            <person name="Findley K."/>
            <person name="Foster B."/>
            <person name="Gaskell J."/>
            <person name="Glotzer D."/>
            <person name="Gorecki P."/>
            <person name="Heitman J."/>
            <person name="Hesse C."/>
            <person name="Hori C."/>
            <person name="Igarashi K."/>
            <person name="Jurgens J.A."/>
            <person name="Kallen N."/>
            <person name="Kersten P."/>
            <person name="Kohler A."/>
            <person name="Kuees U."/>
            <person name="Kumar T.K.A."/>
            <person name="Kuo A."/>
            <person name="LaButti K."/>
            <person name="Larrondo L.F."/>
            <person name="Lindquist E."/>
            <person name="Ling A."/>
            <person name="Lombard V."/>
            <person name="Lucas S."/>
            <person name="Lundell T."/>
            <person name="Martin R."/>
            <person name="McLaughlin D.J."/>
            <person name="Morgenstern I."/>
            <person name="Morin E."/>
            <person name="Murat C."/>
            <person name="Nagy L.G."/>
            <person name="Nolan M."/>
            <person name="Ohm R.A."/>
            <person name="Patyshakuliyeva A."/>
            <person name="Rokas A."/>
            <person name="Ruiz-Duenas F.J."/>
            <person name="Sabat G."/>
            <person name="Salamov A."/>
            <person name="Samejima M."/>
            <person name="Schmutz J."/>
            <person name="Slot J.C."/>
            <person name="St John F."/>
            <person name="Stenlid J."/>
            <person name="Sun H."/>
            <person name="Sun S."/>
            <person name="Syed K."/>
            <person name="Tsang A."/>
            <person name="Wiebenga A."/>
            <person name="Young D."/>
            <person name="Pisabarro A."/>
            <person name="Eastwood D.C."/>
            <person name="Martin F."/>
            <person name="Cullen D."/>
            <person name="Grigoriev I.V."/>
            <person name="Hibbett D.S."/>
        </authorList>
    </citation>
    <scope>NUCLEOTIDE SEQUENCE [LARGE SCALE GENOMIC DNA]</scope>
    <source>
        <strain evidence="3">RWD-64-598 SS2</strain>
    </source>
</reference>
<proteinExistence type="predicted"/>
<dbReference type="AlphaFoldDB" id="A0A5M3MED4"/>
<dbReference type="GO" id="GO:0009251">
    <property type="term" value="P:glucan catabolic process"/>
    <property type="evidence" value="ECO:0007669"/>
    <property type="project" value="TreeGrafter"/>
</dbReference>